<dbReference type="GO" id="GO:0016747">
    <property type="term" value="F:acyltransferase activity, transferring groups other than amino-acyl groups"/>
    <property type="evidence" value="ECO:0007669"/>
    <property type="project" value="InterPro"/>
</dbReference>
<evidence type="ECO:0000259" key="1">
    <source>
        <dbReference type="PROSITE" id="PS51186"/>
    </source>
</evidence>
<dbReference type="STRING" id="526222.Desal_2467"/>
<reference evidence="2 3" key="1">
    <citation type="submission" date="2009-06" db="EMBL/GenBank/DDBJ databases">
        <title>Complete sequence of Desulfovibrio salexigens DSM 2638.</title>
        <authorList>
            <consortium name="US DOE Joint Genome Institute"/>
            <person name="Lucas S."/>
            <person name="Copeland A."/>
            <person name="Lapidus A."/>
            <person name="Glavina del Rio T."/>
            <person name="Tice H."/>
            <person name="Bruce D."/>
            <person name="Goodwin L."/>
            <person name="Pitluck S."/>
            <person name="Munk A.C."/>
            <person name="Brettin T."/>
            <person name="Detter J.C."/>
            <person name="Han C."/>
            <person name="Tapia R."/>
            <person name="Larimer F."/>
            <person name="Land M."/>
            <person name="Hauser L."/>
            <person name="Kyrpides N."/>
            <person name="Anderson I."/>
            <person name="Wall J.D."/>
            <person name="Arkin A.P."/>
            <person name="Dehal P."/>
            <person name="Chivian D."/>
            <person name="Giles B."/>
            <person name="Hazen T.C."/>
        </authorList>
    </citation>
    <scope>NUCLEOTIDE SEQUENCE [LARGE SCALE GENOMIC DNA]</scope>
    <source>
        <strain evidence="3">ATCC 14822 / DSM 2638 / NCIMB 8403 / VKM B-1763</strain>
    </source>
</reference>
<proteinExistence type="predicted"/>
<dbReference type="PANTHER" id="PTHR47237">
    <property type="entry name" value="SLL0310 PROTEIN"/>
    <property type="match status" value="1"/>
</dbReference>
<dbReference type="Gene3D" id="3.40.630.90">
    <property type="match status" value="1"/>
</dbReference>
<dbReference type="AlphaFoldDB" id="C6BXZ3"/>
<dbReference type="Gene3D" id="3.40.630.30">
    <property type="match status" value="1"/>
</dbReference>
<keyword evidence="2" id="KW-0808">Transferase</keyword>
<evidence type="ECO:0000313" key="2">
    <source>
        <dbReference type="EMBL" id="ACS80523.1"/>
    </source>
</evidence>
<organism evidence="2 3">
    <name type="scientific">Maridesulfovibrio salexigens (strain ATCC 14822 / DSM 2638 / NCIMB 8403 / VKM B-1763)</name>
    <name type="common">Desulfovibrio salexigens</name>
    <dbReference type="NCBI Taxonomy" id="526222"/>
    <lineage>
        <taxon>Bacteria</taxon>
        <taxon>Pseudomonadati</taxon>
        <taxon>Thermodesulfobacteriota</taxon>
        <taxon>Desulfovibrionia</taxon>
        <taxon>Desulfovibrionales</taxon>
        <taxon>Desulfovibrionaceae</taxon>
        <taxon>Maridesulfovibrio</taxon>
    </lineage>
</organism>
<dbReference type="OrthoDB" id="20916at2"/>
<dbReference type="CDD" id="cd04301">
    <property type="entry name" value="NAT_SF"/>
    <property type="match status" value="1"/>
</dbReference>
<dbReference type="Proteomes" id="UP000002601">
    <property type="component" value="Chromosome"/>
</dbReference>
<name>C6BXZ3_MARSD</name>
<dbReference type="InterPro" id="IPR052729">
    <property type="entry name" value="Acyl/Acetyltrans_Enzymes"/>
</dbReference>
<dbReference type="KEGG" id="dsa:Desal_2467"/>
<dbReference type="EMBL" id="CP001649">
    <property type="protein sequence ID" value="ACS80523.1"/>
    <property type="molecule type" value="Genomic_DNA"/>
</dbReference>
<dbReference type="InterPro" id="IPR041496">
    <property type="entry name" value="YitH/HolE_GNAT"/>
</dbReference>
<dbReference type="InterPro" id="IPR016181">
    <property type="entry name" value="Acyl_CoA_acyltransferase"/>
</dbReference>
<evidence type="ECO:0000313" key="3">
    <source>
        <dbReference type="Proteomes" id="UP000002601"/>
    </source>
</evidence>
<dbReference type="PROSITE" id="PS51186">
    <property type="entry name" value="GNAT"/>
    <property type="match status" value="1"/>
</dbReference>
<keyword evidence="3" id="KW-1185">Reference proteome</keyword>
<gene>
    <name evidence="2" type="ordered locus">Desal_2467</name>
</gene>
<dbReference type="PANTHER" id="PTHR47237:SF1">
    <property type="entry name" value="SLL0310 PROTEIN"/>
    <property type="match status" value="1"/>
</dbReference>
<dbReference type="InterPro" id="IPR000182">
    <property type="entry name" value="GNAT_dom"/>
</dbReference>
<dbReference type="HOGENOM" id="CLU_054109_0_0_7"/>
<dbReference type="RefSeq" id="WP_015852339.1">
    <property type="nucleotide sequence ID" value="NC_012881.1"/>
</dbReference>
<dbReference type="Pfam" id="PF00583">
    <property type="entry name" value="Acetyltransf_1"/>
    <property type="match status" value="1"/>
</dbReference>
<protein>
    <submittedName>
        <fullName evidence="2">GCN5-related N-acetyltransferase</fullName>
    </submittedName>
</protein>
<dbReference type="Pfam" id="PF18014">
    <property type="entry name" value="Acetyltransf_18"/>
    <property type="match status" value="1"/>
</dbReference>
<accession>C6BXZ3</accession>
<feature type="domain" description="N-acetyltransferase" evidence="1">
    <location>
        <begin position="4"/>
        <end position="133"/>
    </location>
</feature>
<dbReference type="SUPFAM" id="SSF55729">
    <property type="entry name" value="Acyl-CoA N-acyltransferases (Nat)"/>
    <property type="match status" value="1"/>
</dbReference>
<sequence length="284" mass="31639">MKDFKIRTMTRDELDWAVDMAANEGWNPGLNDAEAFYAQDPNGFLIGLLNDTPIGCISAVSYDRVFGFIGFYIVAKPYRGKGYGMQLWRAAMERIQGHVAGLDGVFEQQENYSKSGFDFQYSNIRFEFDNTIQAATTQSSSELIKAEPAMLEELVAYEDKLFPCSRETFLSKWLTLPDSVSLASRTGGRINGYGTIRKCRSGSKIGPLFADNEKVAELIFQNLCAEADTDSLIYLDVPEINDQGLALAERYGMKKVFGTARMYAGSAPDLDLNRIFGVTTFELG</sequence>
<dbReference type="eggNOG" id="COG0454">
    <property type="taxonomic scope" value="Bacteria"/>
</dbReference>